<dbReference type="Proteomes" id="UP001407347">
    <property type="component" value="Unassembled WGS sequence"/>
</dbReference>
<dbReference type="RefSeq" id="WP_167543926.1">
    <property type="nucleotide sequence ID" value="NZ_JACWCT010000145.1"/>
</dbReference>
<gene>
    <name evidence="1" type="ORF">PUR29_13485</name>
</gene>
<name>A0ABU9ZTR8_9HYPH</name>
<dbReference type="EMBL" id="JAQYXP010000002">
    <property type="protein sequence ID" value="MEN3234606.1"/>
    <property type="molecule type" value="Genomic_DNA"/>
</dbReference>
<sequence length="51" mass="5270">MAPAAGRRGTTVDAIASRLAAGQPPQQHRLVVVFETQGYPDAAQDIPLAVG</sequence>
<organism evidence="1 2">
    <name type="scientific">Methylobacterium ajmalii</name>
    <dbReference type="NCBI Taxonomy" id="2738439"/>
    <lineage>
        <taxon>Bacteria</taxon>
        <taxon>Pseudomonadati</taxon>
        <taxon>Pseudomonadota</taxon>
        <taxon>Alphaproteobacteria</taxon>
        <taxon>Hyphomicrobiales</taxon>
        <taxon>Methylobacteriaceae</taxon>
        <taxon>Methylobacterium</taxon>
    </lineage>
</organism>
<proteinExistence type="predicted"/>
<protein>
    <submittedName>
        <fullName evidence="1">Uncharacterized protein</fullName>
    </submittedName>
</protein>
<accession>A0ABU9ZTR8</accession>
<reference evidence="1 2" key="1">
    <citation type="journal article" date="2023" name="PLoS ONE">
        <title>Complete genome assembly of Hawai'i environmental nontuberculous mycobacteria reveals unexpected co-isolation with methylobacteria.</title>
        <authorList>
            <person name="Hendrix J."/>
            <person name="Epperson L.E."/>
            <person name="Tong E.I."/>
            <person name="Chan Y.L."/>
            <person name="Hasan N.A."/>
            <person name="Dawrs S.N."/>
            <person name="Norton G.J."/>
            <person name="Virdi R."/>
            <person name="Crooks J.L."/>
            <person name="Chan E.D."/>
            <person name="Honda J.R."/>
            <person name="Strong M."/>
        </authorList>
    </citation>
    <scope>NUCLEOTIDE SEQUENCE [LARGE SCALE GENOMIC DNA]</scope>
    <source>
        <strain evidence="1 2">NJH_HI04-1</strain>
    </source>
</reference>
<evidence type="ECO:0000313" key="2">
    <source>
        <dbReference type="Proteomes" id="UP001407347"/>
    </source>
</evidence>
<evidence type="ECO:0000313" key="1">
    <source>
        <dbReference type="EMBL" id="MEN3234606.1"/>
    </source>
</evidence>
<keyword evidence="2" id="KW-1185">Reference proteome</keyword>
<comment type="caution">
    <text evidence="1">The sequence shown here is derived from an EMBL/GenBank/DDBJ whole genome shotgun (WGS) entry which is preliminary data.</text>
</comment>